<dbReference type="AlphaFoldDB" id="A0A210Q4E3"/>
<organism evidence="2 3">
    <name type="scientific">Mizuhopecten yessoensis</name>
    <name type="common">Japanese scallop</name>
    <name type="synonym">Patinopecten yessoensis</name>
    <dbReference type="NCBI Taxonomy" id="6573"/>
    <lineage>
        <taxon>Eukaryota</taxon>
        <taxon>Metazoa</taxon>
        <taxon>Spiralia</taxon>
        <taxon>Lophotrochozoa</taxon>
        <taxon>Mollusca</taxon>
        <taxon>Bivalvia</taxon>
        <taxon>Autobranchia</taxon>
        <taxon>Pteriomorphia</taxon>
        <taxon>Pectinida</taxon>
        <taxon>Pectinoidea</taxon>
        <taxon>Pectinidae</taxon>
        <taxon>Mizuhopecten</taxon>
    </lineage>
</organism>
<evidence type="ECO:0000313" key="3">
    <source>
        <dbReference type="Proteomes" id="UP000242188"/>
    </source>
</evidence>
<dbReference type="Gene3D" id="1.10.10.2590">
    <property type="entry name" value="BEN domain"/>
    <property type="match status" value="1"/>
</dbReference>
<evidence type="ECO:0000313" key="2">
    <source>
        <dbReference type="EMBL" id="OWF43595.1"/>
    </source>
</evidence>
<keyword evidence="3" id="KW-1185">Reference proteome</keyword>
<feature type="compositionally biased region" description="Basic residues" evidence="1">
    <location>
        <begin position="206"/>
        <end position="221"/>
    </location>
</feature>
<reference evidence="2 3" key="1">
    <citation type="journal article" date="2017" name="Nat. Ecol. Evol.">
        <title>Scallop genome provides insights into evolution of bilaterian karyotype and development.</title>
        <authorList>
            <person name="Wang S."/>
            <person name="Zhang J."/>
            <person name="Jiao W."/>
            <person name="Li J."/>
            <person name="Xun X."/>
            <person name="Sun Y."/>
            <person name="Guo X."/>
            <person name="Huan P."/>
            <person name="Dong B."/>
            <person name="Zhang L."/>
            <person name="Hu X."/>
            <person name="Sun X."/>
            <person name="Wang J."/>
            <person name="Zhao C."/>
            <person name="Wang Y."/>
            <person name="Wang D."/>
            <person name="Huang X."/>
            <person name="Wang R."/>
            <person name="Lv J."/>
            <person name="Li Y."/>
            <person name="Zhang Z."/>
            <person name="Liu B."/>
            <person name="Lu W."/>
            <person name="Hui Y."/>
            <person name="Liang J."/>
            <person name="Zhou Z."/>
            <person name="Hou R."/>
            <person name="Li X."/>
            <person name="Liu Y."/>
            <person name="Li H."/>
            <person name="Ning X."/>
            <person name="Lin Y."/>
            <person name="Zhao L."/>
            <person name="Xing Q."/>
            <person name="Dou J."/>
            <person name="Li Y."/>
            <person name="Mao J."/>
            <person name="Guo H."/>
            <person name="Dou H."/>
            <person name="Li T."/>
            <person name="Mu C."/>
            <person name="Jiang W."/>
            <person name="Fu Q."/>
            <person name="Fu X."/>
            <person name="Miao Y."/>
            <person name="Liu J."/>
            <person name="Yu Q."/>
            <person name="Li R."/>
            <person name="Liao H."/>
            <person name="Li X."/>
            <person name="Kong Y."/>
            <person name="Jiang Z."/>
            <person name="Chourrout D."/>
            <person name="Li R."/>
            <person name="Bao Z."/>
        </authorList>
    </citation>
    <scope>NUCLEOTIDE SEQUENCE [LARGE SCALE GENOMIC DNA]</scope>
    <source>
        <strain evidence="2 3">PY_sf001</strain>
    </source>
</reference>
<evidence type="ECO:0000256" key="1">
    <source>
        <dbReference type="SAM" id="MobiDB-lite"/>
    </source>
</evidence>
<sequence>MKPVTVSNLRALLKFQYSEGNAKLLEMETAQGFLTFLQATKESEQPALLEKNKKKDDLAREKKEQILVLREKKLVAHENNLDRNSKSRPAAGVYSDAEFAARNWMVELVVGSCVYLHEDQLHTAKNKGVSNDGRKIARFLLNVFFRKETLAKSSITSSEMAKYDPLDFTTTEAIIAFSTLHSQTKRSDILRAMRSTLTSYRNKQNSAHKRQNHRKNSVGKK</sequence>
<name>A0A210Q4E3_MIZYE</name>
<protein>
    <recommendedName>
        <fullName evidence="4">BEN domain-containing protein</fullName>
    </recommendedName>
</protein>
<dbReference type="EMBL" id="NEDP02005050">
    <property type="protein sequence ID" value="OWF43595.1"/>
    <property type="molecule type" value="Genomic_DNA"/>
</dbReference>
<evidence type="ECO:0008006" key="4">
    <source>
        <dbReference type="Google" id="ProtNLM"/>
    </source>
</evidence>
<feature type="region of interest" description="Disordered" evidence="1">
    <location>
        <begin position="200"/>
        <end position="221"/>
    </location>
</feature>
<proteinExistence type="predicted"/>
<accession>A0A210Q4E3</accession>
<dbReference type="OrthoDB" id="6162327at2759"/>
<dbReference type="Proteomes" id="UP000242188">
    <property type="component" value="Unassembled WGS sequence"/>
</dbReference>
<comment type="caution">
    <text evidence="2">The sequence shown here is derived from an EMBL/GenBank/DDBJ whole genome shotgun (WGS) entry which is preliminary data.</text>
</comment>
<gene>
    <name evidence="2" type="ORF">KP79_PYT20891</name>
</gene>